<evidence type="ECO:0000256" key="2">
    <source>
        <dbReference type="ARBA" id="ARBA00022552"/>
    </source>
</evidence>
<proteinExistence type="inferred from homology"/>
<dbReference type="GO" id="GO:0070043">
    <property type="term" value="F:rRNA (guanine-N7-)-methyltransferase activity"/>
    <property type="evidence" value="ECO:0007669"/>
    <property type="project" value="UniProtKB-UniRule"/>
</dbReference>
<dbReference type="EMBL" id="AAYA01000005">
    <property type="protein sequence ID" value="EBA08536.1"/>
    <property type="molecule type" value="Genomic_DNA"/>
</dbReference>
<comment type="function">
    <text evidence="6">Specifically methylates the N7 position of guanine in position 527 of 16S rRNA.</text>
</comment>
<dbReference type="HAMAP" id="MF_00074">
    <property type="entry name" value="16SrRNA_methyltr_G"/>
    <property type="match status" value="1"/>
</dbReference>
<name>A3K2X7_SAGS3</name>
<evidence type="ECO:0000256" key="5">
    <source>
        <dbReference type="ARBA" id="ARBA00022691"/>
    </source>
</evidence>
<gene>
    <name evidence="6" type="primary">rsmG</name>
    <name evidence="7" type="ORF">SSE37_17028</name>
</gene>
<evidence type="ECO:0000313" key="7">
    <source>
        <dbReference type="EMBL" id="EBA08536.1"/>
    </source>
</evidence>
<dbReference type="RefSeq" id="WP_005858484.1">
    <property type="nucleotide sequence ID" value="NZ_AAYA01000005.1"/>
</dbReference>
<evidence type="ECO:0000313" key="8">
    <source>
        <dbReference type="Proteomes" id="UP000005713"/>
    </source>
</evidence>
<dbReference type="PIRSF" id="PIRSF003078">
    <property type="entry name" value="GidB"/>
    <property type="match status" value="1"/>
</dbReference>
<evidence type="ECO:0000256" key="1">
    <source>
        <dbReference type="ARBA" id="ARBA00022490"/>
    </source>
</evidence>
<dbReference type="InterPro" id="IPR003682">
    <property type="entry name" value="rRNA_ssu_MeTfrase_G"/>
</dbReference>
<comment type="catalytic activity">
    <reaction evidence="6">
        <text>guanosine(527) in 16S rRNA + S-adenosyl-L-methionine = N(7)-methylguanosine(527) in 16S rRNA + S-adenosyl-L-homocysteine</text>
        <dbReference type="Rhea" id="RHEA:42732"/>
        <dbReference type="Rhea" id="RHEA-COMP:10209"/>
        <dbReference type="Rhea" id="RHEA-COMP:10210"/>
        <dbReference type="ChEBI" id="CHEBI:57856"/>
        <dbReference type="ChEBI" id="CHEBI:59789"/>
        <dbReference type="ChEBI" id="CHEBI:74269"/>
        <dbReference type="ChEBI" id="CHEBI:74480"/>
        <dbReference type="EC" id="2.1.1.170"/>
    </reaction>
</comment>
<keyword evidence="2 6" id="KW-0698">rRNA processing</keyword>
<comment type="caution">
    <text evidence="6">Lacks conserved residue(s) required for the propagation of feature annotation.</text>
</comment>
<dbReference type="EC" id="2.1.1.170" evidence="6"/>
<keyword evidence="1 6" id="KW-0963">Cytoplasm</keyword>
<dbReference type="PANTHER" id="PTHR31760:SF0">
    <property type="entry name" value="S-ADENOSYL-L-METHIONINE-DEPENDENT METHYLTRANSFERASES SUPERFAMILY PROTEIN"/>
    <property type="match status" value="1"/>
</dbReference>
<dbReference type="Pfam" id="PF02527">
    <property type="entry name" value="GidB"/>
    <property type="match status" value="1"/>
</dbReference>
<keyword evidence="4 6" id="KW-0808">Transferase</keyword>
<feature type="binding site" evidence="6">
    <location>
        <position position="75"/>
    </location>
    <ligand>
        <name>S-adenosyl-L-methionine</name>
        <dbReference type="ChEBI" id="CHEBI:59789"/>
    </ligand>
</feature>
<evidence type="ECO:0000256" key="4">
    <source>
        <dbReference type="ARBA" id="ARBA00022679"/>
    </source>
</evidence>
<organism evidence="7 8">
    <name type="scientific">Sagittula stellata (strain ATCC 700073 / DSM 11524 / E-37)</name>
    <dbReference type="NCBI Taxonomy" id="388399"/>
    <lineage>
        <taxon>Bacteria</taxon>
        <taxon>Pseudomonadati</taxon>
        <taxon>Pseudomonadota</taxon>
        <taxon>Alphaproteobacteria</taxon>
        <taxon>Rhodobacterales</taxon>
        <taxon>Roseobacteraceae</taxon>
        <taxon>Sagittula</taxon>
    </lineage>
</organism>
<accession>A3K2X7</accession>
<dbReference type="Gene3D" id="3.40.50.150">
    <property type="entry name" value="Vaccinia Virus protein VP39"/>
    <property type="match status" value="1"/>
</dbReference>
<feature type="binding site" evidence="6">
    <location>
        <position position="138"/>
    </location>
    <ligand>
        <name>S-adenosyl-L-methionine</name>
        <dbReference type="ChEBI" id="CHEBI:59789"/>
    </ligand>
</feature>
<dbReference type="NCBIfam" id="TIGR00138">
    <property type="entry name" value="rsmG_gidB"/>
    <property type="match status" value="1"/>
</dbReference>
<keyword evidence="3 6" id="KW-0489">Methyltransferase</keyword>
<dbReference type="Proteomes" id="UP000005713">
    <property type="component" value="Unassembled WGS sequence"/>
</dbReference>
<comment type="subcellular location">
    <subcellularLocation>
        <location evidence="6">Cytoplasm</location>
    </subcellularLocation>
</comment>
<feature type="binding site" evidence="6">
    <location>
        <position position="70"/>
    </location>
    <ligand>
        <name>S-adenosyl-L-methionine</name>
        <dbReference type="ChEBI" id="CHEBI:59789"/>
    </ligand>
</feature>
<comment type="caution">
    <text evidence="7">The sequence shown here is derived from an EMBL/GenBank/DDBJ whole genome shotgun (WGS) entry which is preliminary data.</text>
</comment>
<reference evidence="7 8" key="1">
    <citation type="submission" date="2006-06" db="EMBL/GenBank/DDBJ databases">
        <authorList>
            <person name="Moran M.A."/>
            <person name="Ferriera S."/>
            <person name="Johnson J."/>
            <person name="Kravitz S."/>
            <person name="Beeson K."/>
            <person name="Sutton G."/>
            <person name="Rogers Y.-H."/>
            <person name="Friedman R."/>
            <person name="Frazier M."/>
            <person name="Venter J.C."/>
        </authorList>
    </citation>
    <scope>NUCLEOTIDE SEQUENCE [LARGE SCALE GENOMIC DNA]</scope>
    <source>
        <strain evidence="7 8">E-37</strain>
    </source>
</reference>
<evidence type="ECO:0000256" key="3">
    <source>
        <dbReference type="ARBA" id="ARBA00022603"/>
    </source>
</evidence>
<dbReference type="SUPFAM" id="SSF53335">
    <property type="entry name" value="S-adenosyl-L-methionine-dependent methyltransferases"/>
    <property type="match status" value="1"/>
</dbReference>
<dbReference type="AlphaFoldDB" id="A3K2X7"/>
<keyword evidence="8" id="KW-1185">Reference proteome</keyword>
<evidence type="ECO:0000256" key="6">
    <source>
        <dbReference type="HAMAP-Rule" id="MF_00074"/>
    </source>
</evidence>
<comment type="similarity">
    <text evidence="6">Belongs to the methyltransferase superfamily. RNA methyltransferase RsmG family.</text>
</comment>
<dbReference type="eggNOG" id="COG0357">
    <property type="taxonomic scope" value="Bacteria"/>
</dbReference>
<protein>
    <recommendedName>
        <fullName evidence="6">Ribosomal RNA small subunit methyltransferase G</fullName>
        <ecNumber evidence="6">2.1.1.170</ecNumber>
    </recommendedName>
    <alternativeName>
        <fullName evidence="6">16S rRNA 7-methylguanosine methyltransferase</fullName>
        <shortName evidence="6">16S rRNA m7G methyltransferase</shortName>
    </alternativeName>
</protein>
<keyword evidence="5 6" id="KW-0949">S-adenosyl-L-methionine</keyword>
<dbReference type="PANTHER" id="PTHR31760">
    <property type="entry name" value="S-ADENOSYL-L-METHIONINE-DEPENDENT METHYLTRANSFERASES SUPERFAMILY PROTEIN"/>
    <property type="match status" value="1"/>
</dbReference>
<dbReference type="GO" id="GO:0005829">
    <property type="term" value="C:cytosol"/>
    <property type="evidence" value="ECO:0007669"/>
    <property type="project" value="TreeGrafter"/>
</dbReference>
<sequence>MELNLGTMANVSRGTSLKLEQYLSLLKKWNTVINLVSPKTLDDAVKRHFLDSAQLVDLMPEDAGTLVDLGSGGGFPGLVIAILSAETRPNLKVTLVESDQRKASFLRTVLRETEISGTVLSKRIMDVEPLQADILTARALAPLLELCQFADHHLMSTGVALFPKGKNWGKEVEDARAEWQFRYTAHTSKTDADAVVLEIRDLAHD</sequence>
<dbReference type="InterPro" id="IPR029063">
    <property type="entry name" value="SAM-dependent_MTases_sf"/>
</dbReference>